<organism evidence="1 2">
    <name type="scientific">Microbacterium flavum</name>
    <dbReference type="NCBI Taxonomy" id="415216"/>
    <lineage>
        <taxon>Bacteria</taxon>
        <taxon>Bacillati</taxon>
        <taxon>Actinomycetota</taxon>
        <taxon>Actinomycetes</taxon>
        <taxon>Micrococcales</taxon>
        <taxon>Microbacteriaceae</taxon>
        <taxon>Microbacterium</taxon>
    </lineage>
</organism>
<evidence type="ECO:0000313" key="1">
    <source>
        <dbReference type="EMBL" id="MBT8798414.1"/>
    </source>
</evidence>
<keyword evidence="2" id="KW-1185">Reference proteome</keyword>
<dbReference type="EMBL" id="JAFLHG010000008">
    <property type="protein sequence ID" value="MBT8798414.1"/>
    <property type="molecule type" value="Genomic_DNA"/>
</dbReference>
<accession>A0ABS5XW76</accession>
<protein>
    <recommendedName>
        <fullName evidence="3">Acetone carboxylase subunit gamma</fullName>
    </recommendedName>
</protein>
<name>A0ABS5XW76_9MICO</name>
<evidence type="ECO:0008006" key="3">
    <source>
        <dbReference type="Google" id="ProtNLM"/>
    </source>
</evidence>
<dbReference type="Pfam" id="PF19876">
    <property type="entry name" value="DUF6349"/>
    <property type="match status" value="1"/>
</dbReference>
<dbReference type="RefSeq" id="WP_215487647.1">
    <property type="nucleotide sequence ID" value="NZ_BAAAPJ010000006.1"/>
</dbReference>
<proteinExistence type="predicted"/>
<gene>
    <name evidence="1" type="ORF">J0P97_10060</name>
</gene>
<reference evidence="1 2" key="1">
    <citation type="submission" date="2021-03" db="EMBL/GenBank/DDBJ databases">
        <title>Microbacterium pauli sp. nov., isolated from microfiltered milk.</title>
        <authorList>
            <person name="Bellassi P."/>
            <person name="Fontana A."/>
            <person name="Callegari M.L."/>
            <person name="Lorenzo M."/>
            <person name="Cappa F."/>
        </authorList>
    </citation>
    <scope>NUCLEOTIDE SEQUENCE [LARGE SCALE GENOMIC DNA]</scope>
    <source>
        <strain evidence="1 2">DSM 18909</strain>
    </source>
</reference>
<comment type="caution">
    <text evidence="1">The sequence shown here is derived from an EMBL/GenBank/DDBJ whole genome shotgun (WGS) entry which is preliminary data.</text>
</comment>
<dbReference type="Proteomes" id="UP000740605">
    <property type="component" value="Unassembled WGS sequence"/>
</dbReference>
<dbReference type="InterPro" id="IPR045930">
    <property type="entry name" value="DUF6349"/>
</dbReference>
<evidence type="ECO:0000313" key="2">
    <source>
        <dbReference type="Proteomes" id="UP000740605"/>
    </source>
</evidence>
<sequence length="226" mass="25300">MSMTLSLSDAIDQLIAEEAIAALPAWTGAPLDFTSRYYSSTDLDAAAERRNKINATKPWTERIRHGWTADYCGARAVVGAHTITSYTADLRCLWDYHQIEPGQRPRLLSERFPCECIGDYLHLIVCDTCELHWIDSDWNTVVEAWHDHAFPGWRQLPILPAKLRGQMGTSKMTPKLKEWLEANYPPALRAVGAPILTDRGGSGTRHVPSYSPYGGFDLAVDEQGRA</sequence>